<proteinExistence type="predicted"/>
<dbReference type="EMBL" id="HBUF01146999">
    <property type="protein sequence ID" value="CAG6647429.1"/>
    <property type="molecule type" value="Transcribed_RNA"/>
</dbReference>
<sequence length="264" mass="30124">MFCAAFVTMKATPTMHVVILVLFVASVIQSMSARQLFRKGDYVEGLQQYRPERFSKIDIEDSRGEEVKYATLDNTRGREAGQYRPFRDFGAIFDTIPGHRIPEDETVLDFRTHTIVTGEIPFETQPEIPSQITDKGILTLDNLPVKRHTNDSRGGSLWEKTQSSLLDGKLDTNILINANVTNQTVNMNTVETNDAVRTDYKTLVHRSIFKQEVNTDDDIDRDIKLTVDETKKLNMFIAIIVIVCIIWFCINIIICIIQLFFGDN</sequence>
<keyword evidence="1" id="KW-0472">Membrane</keyword>
<dbReference type="AlphaFoldDB" id="A0A8D8REF1"/>
<name>A0A8D8REF1_9HEMI</name>
<accession>A0A8D8REF1</accession>
<feature type="transmembrane region" description="Helical" evidence="1">
    <location>
        <begin position="235"/>
        <end position="261"/>
    </location>
</feature>
<keyword evidence="1" id="KW-0812">Transmembrane</keyword>
<evidence type="ECO:0000313" key="2">
    <source>
        <dbReference type="EMBL" id="CAG6647429.1"/>
    </source>
</evidence>
<keyword evidence="1" id="KW-1133">Transmembrane helix</keyword>
<evidence type="ECO:0000256" key="1">
    <source>
        <dbReference type="SAM" id="Phobius"/>
    </source>
</evidence>
<organism evidence="2">
    <name type="scientific">Cacopsylla melanoneura</name>
    <dbReference type="NCBI Taxonomy" id="428564"/>
    <lineage>
        <taxon>Eukaryota</taxon>
        <taxon>Metazoa</taxon>
        <taxon>Ecdysozoa</taxon>
        <taxon>Arthropoda</taxon>
        <taxon>Hexapoda</taxon>
        <taxon>Insecta</taxon>
        <taxon>Pterygota</taxon>
        <taxon>Neoptera</taxon>
        <taxon>Paraneoptera</taxon>
        <taxon>Hemiptera</taxon>
        <taxon>Sternorrhyncha</taxon>
        <taxon>Psylloidea</taxon>
        <taxon>Psyllidae</taxon>
        <taxon>Psyllinae</taxon>
        <taxon>Cacopsylla</taxon>
    </lineage>
</organism>
<protein>
    <submittedName>
        <fullName evidence="2">Uncharacterized protein</fullName>
    </submittedName>
</protein>
<reference evidence="2" key="1">
    <citation type="submission" date="2021-05" db="EMBL/GenBank/DDBJ databases">
        <authorList>
            <person name="Alioto T."/>
            <person name="Alioto T."/>
            <person name="Gomez Garrido J."/>
        </authorList>
    </citation>
    <scope>NUCLEOTIDE SEQUENCE</scope>
</reference>